<comment type="caution">
    <text evidence="2">The sequence shown here is derived from an EMBL/GenBank/DDBJ whole genome shotgun (WGS) entry which is preliminary data.</text>
</comment>
<proteinExistence type="predicted"/>
<keyword evidence="3" id="KW-1185">Reference proteome</keyword>
<feature type="compositionally biased region" description="Polar residues" evidence="1">
    <location>
        <begin position="358"/>
        <end position="367"/>
    </location>
</feature>
<protein>
    <recommendedName>
        <fullName evidence="4">HD domain-containing protein</fullName>
    </recommendedName>
</protein>
<dbReference type="Gene3D" id="1.10.3210.10">
    <property type="entry name" value="Hypothetical protein af1432"/>
    <property type="match status" value="1"/>
</dbReference>
<evidence type="ECO:0008006" key="4">
    <source>
        <dbReference type="Google" id="ProtNLM"/>
    </source>
</evidence>
<dbReference type="Pfam" id="PF13487">
    <property type="entry name" value="HD_5"/>
    <property type="match status" value="1"/>
</dbReference>
<organism evidence="2 3">
    <name type="scientific">Sphaerotilus mobilis</name>
    <dbReference type="NCBI Taxonomy" id="47994"/>
    <lineage>
        <taxon>Bacteria</taxon>
        <taxon>Pseudomonadati</taxon>
        <taxon>Pseudomonadota</taxon>
        <taxon>Betaproteobacteria</taxon>
        <taxon>Burkholderiales</taxon>
        <taxon>Sphaerotilaceae</taxon>
        <taxon>Sphaerotilus</taxon>
    </lineage>
</organism>
<dbReference type="OrthoDB" id="9774747at2"/>
<dbReference type="EMBL" id="SGWV01000009">
    <property type="protein sequence ID" value="RZS54708.1"/>
    <property type="molecule type" value="Genomic_DNA"/>
</dbReference>
<dbReference type="RefSeq" id="WP_130482032.1">
    <property type="nucleotide sequence ID" value="NZ_SGWV01000009.1"/>
</dbReference>
<dbReference type="PANTHER" id="PTHR43155">
    <property type="entry name" value="CYCLIC DI-GMP PHOSPHODIESTERASE PA4108-RELATED"/>
    <property type="match status" value="1"/>
</dbReference>
<reference evidence="2 3" key="1">
    <citation type="submission" date="2019-02" db="EMBL/GenBank/DDBJ databases">
        <title>Genomic Encyclopedia of Type Strains, Phase IV (KMG-IV): sequencing the most valuable type-strain genomes for metagenomic binning, comparative biology and taxonomic classification.</title>
        <authorList>
            <person name="Goeker M."/>
        </authorList>
    </citation>
    <scope>NUCLEOTIDE SEQUENCE [LARGE SCALE GENOMIC DNA]</scope>
    <source>
        <strain evidence="2 3">DSM 10617</strain>
    </source>
</reference>
<dbReference type="AlphaFoldDB" id="A0A4Q7LM14"/>
<feature type="region of interest" description="Disordered" evidence="1">
    <location>
        <begin position="344"/>
        <end position="367"/>
    </location>
</feature>
<name>A0A4Q7LM14_9BURK</name>
<dbReference type="SUPFAM" id="SSF109604">
    <property type="entry name" value="HD-domain/PDEase-like"/>
    <property type="match status" value="1"/>
</dbReference>
<evidence type="ECO:0000256" key="1">
    <source>
        <dbReference type="SAM" id="MobiDB-lite"/>
    </source>
</evidence>
<evidence type="ECO:0000313" key="3">
    <source>
        <dbReference type="Proteomes" id="UP000293433"/>
    </source>
</evidence>
<evidence type="ECO:0000313" key="2">
    <source>
        <dbReference type="EMBL" id="RZS54708.1"/>
    </source>
</evidence>
<accession>A0A4Q7LM14</accession>
<sequence>MSAAQPPAGSVPPGERVPLAQVRDLIQMGQPLPFRVLDAQARLLLAQGQSVLTERQFEMLNERGAWVEYAQVQRLRSERASAAAQGSGKVPSARHMTLFDRWEQLVWDYDALLRRVPKFSDLKPELEAFADSCIALVDRDADVALYLAVRRDDRRFALYALTHALHVATICLLTARALGWPAERQRRMVGAALTMNVSMLELQAVLAEQVDPPNTRQREAIRLHPKLSVELLRGCGVDDAEWLDAILMHHEEPGGGGYPHAVAEPTEAARLLRAADVYMAKISPRAVRAALAPQVAARQLYQSEQVDALGKSIAQALIRSIGIYPPGDLVSLKSGETAVVTRRAAQGPAPKAAAISDTRGNPSLATTPRDTAQAEFAIAGPLDPAKAAQLPKLQPERFYGIIPA</sequence>
<dbReference type="PANTHER" id="PTHR43155:SF2">
    <property type="entry name" value="CYCLIC DI-GMP PHOSPHODIESTERASE PA4108"/>
    <property type="match status" value="1"/>
</dbReference>
<gene>
    <name evidence="2" type="ORF">EV685_2190</name>
</gene>
<dbReference type="Proteomes" id="UP000293433">
    <property type="component" value="Unassembled WGS sequence"/>
</dbReference>
<feature type="compositionally biased region" description="Low complexity" evidence="1">
    <location>
        <begin position="344"/>
        <end position="354"/>
    </location>
</feature>
<dbReference type="InterPro" id="IPR003607">
    <property type="entry name" value="HD/PDEase_dom"/>
</dbReference>
<dbReference type="CDD" id="cd00077">
    <property type="entry name" value="HDc"/>
    <property type="match status" value="1"/>
</dbReference>